<evidence type="ECO:0000259" key="3">
    <source>
        <dbReference type="PROSITE" id="PS50215"/>
    </source>
</evidence>
<comment type="caution">
    <text evidence="1">Lacks conserved residue(s) required for the propagation of feature annotation.</text>
</comment>
<organism evidence="4">
    <name type="scientific">Ixodes ricinus</name>
    <name type="common">Common tick</name>
    <name type="synonym">Acarus ricinus</name>
    <dbReference type="NCBI Taxonomy" id="34613"/>
    <lineage>
        <taxon>Eukaryota</taxon>
        <taxon>Metazoa</taxon>
        <taxon>Ecdysozoa</taxon>
        <taxon>Arthropoda</taxon>
        <taxon>Chelicerata</taxon>
        <taxon>Arachnida</taxon>
        <taxon>Acari</taxon>
        <taxon>Parasitiformes</taxon>
        <taxon>Ixodida</taxon>
        <taxon>Ixodoidea</taxon>
        <taxon>Ixodidae</taxon>
        <taxon>Ixodinae</taxon>
        <taxon>Ixodes</taxon>
    </lineage>
</organism>
<protein>
    <submittedName>
        <fullName evidence="4">Putative metalloprotease</fullName>
    </submittedName>
</protein>
<reference evidence="4" key="1">
    <citation type="submission" date="2012-12" db="EMBL/GenBank/DDBJ databases">
        <title>Identification and characterization of a phenylalanine ammonia-lyase gene family in Isatis indigotica Fort.</title>
        <authorList>
            <person name="Liu Q."/>
            <person name="Chen J."/>
            <person name="Zhou X."/>
            <person name="Di P."/>
            <person name="Xiao Y."/>
            <person name="Xuan H."/>
            <person name="Zhang L."/>
            <person name="Chen W."/>
        </authorList>
    </citation>
    <scope>NUCLEOTIDE SEQUENCE</scope>
    <source>
        <tissue evidence="4">Salivary gland</tissue>
    </source>
</reference>
<dbReference type="SUPFAM" id="SSF55486">
    <property type="entry name" value="Metalloproteases ('zincins'), catalytic domain"/>
    <property type="match status" value="1"/>
</dbReference>
<dbReference type="PROSITE" id="PS50215">
    <property type="entry name" value="ADAM_MEPRO"/>
    <property type="match status" value="1"/>
</dbReference>
<evidence type="ECO:0000313" key="4">
    <source>
        <dbReference type="EMBL" id="JAA66857.1"/>
    </source>
</evidence>
<dbReference type="Gene3D" id="3.40.390.10">
    <property type="entry name" value="Collagenase (Catalytic Domain)"/>
    <property type="match status" value="1"/>
</dbReference>
<evidence type="ECO:0000256" key="1">
    <source>
        <dbReference type="PROSITE-ProRule" id="PRU00276"/>
    </source>
</evidence>
<proteinExistence type="evidence at transcript level"/>
<evidence type="ECO:0000256" key="2">
    <source>
        <dbReference type="SAM" id="SignalP"/>
    </source>
</evidence>
<dbReference type="GO" id="GO:0006508">
    <property type="term" value="P:proteolysis"/>
    <property type="evidence" value="ECO:0007669"/>
    <property type="project" value="UniProtKB-KW"/>
</dbReference>
<feature type="chain" id="PRO_5005516024" evidence="2">
    <location>
        <begin position="19"/>
        <end position="279"/>
    </location>
</feature>
<dbReference type="InterPro" id="IPR024079">
    <property type="entry name" value="MetalloPept_cat_dom_sf"/>
</dbReference>
<dbReference type="AlphaFoldDB" id="A0A0K8R6R9"/>
<dbReference type="GO" id="GO:0004222">
    <property type="term" value="F:metalloendopeptidase activity"/>
    <property type="evidence" value="ECO:0007669"/>
    <property type="project" value="InterPro"/>
</dbReference>
<keyword evidence="4" id="KW-0645">Protease</keyword>
<keyword evidence="2" id="KW-0732">Signal</keyword>
<name>A0A0K8R6R9_IXORI</name>
<dbReference type="InterPro" id="IPR001590">
    <property type="entry name" value="Peptidase_M12B"/>
</dbReference>
<feature type="signal peptide" evidence="2">
    <location>
        <begin position="1"/>
        <end position="18"/>
    </location>
</feature>
<accession>A0A0K8R6R9</accession>
<feature type="domain" description="Peptidase M12B" evidence="3">
    <location>
        <begin position="47"/>
        <end position="269"/>
    </location>
</feature>
<sequence length="279" mass="31397">MVLLKVFLVLCFLAYGMSLNVYSDLNARSNSKIKIMEPREIYVKSSAYLELYFLFSREHKQSVGNERIYLTEFVKRMNDIFETQRDILHVTFTFLKASVWNPGKQAQIAKGRLDAEALKRLLKKQATIVETKWNKTHPYQPISAVIFVTTQEIKNKTTNSPIGINGRIGGICLTGEKVVAVTDDGDYSGVREAARQLSLLMGAVYDGENPPGSDFVKGSDGAKSCDPNEGFLMGKWGKDQKSFNLSECTPYQHIMGLRQRGPGCYGTQEEKKNMLKTIK</sequence>
<keyword evidence="4" id="KW-0482">Metalloprotease</keyword>
<keyword evidence="4" id="KW-0378">Hydrolase</keyword>
<dbReference type="EMBL" id="GADI01006951">
    <property type="protein sequence ID" value="JAA66857.1"/>
    <property type="molecule type" value="mRNA"/>
</dbReference>